<dbReference type="SUPFAM" id="SSF52540">
    <property type="entry name" value="P-loop containing nucleoside triphosphate hydrolases"/>
    <property type="match status" value="1"/>
</dbReference>
<keyword evidence="7" id="KW-0406">Ion transport</keyword>
<keyword evidence="2" id="KW-1003">Cell membrane</keyword>
<evidence type="ECO:0000256" key="7">
    <source>
        <dbReference type="ARBA" id="ARBA00023065"/>
    </source>
</evidence>
<keyword evidence="5 10" id="KW-0067">ATP-binding</keyword>
<evidence type="ECO:0000256" key="3">
    <source>
        <dbReference type="ARBA" id="ARBA00022496"/>
    </source>
</evidence>
<keyword evidence="8" id="KW-0472">Membrane</keyword>
<proteinExistence type="predicted"/>
<name>A0AAW6UAF5_9MOLU</name>
<evidence type="ECO:0000259" key="9">
    <source>
        <dbReference type="PROSITE" id="PS50893"/>
    </source>
</evidence>
<dbReference type="InterPro" id="IPR015853">
    <property type="entry name" value="ABC_transpr_FbpC"/>
</dbReference>
<dbReference type="InterPro" id="IPR003593">
    <property type="entry name" value="AAA+_ATPase"/>
</dbReference>
<evidence type="ECO:0000256" key="2">
    <source>
        <dbReference type="ARBA" id="ARBA00022475"/>
    </source>
</evidence>
<keyword evidence="6" id="KW-0408">Iron</keyword>
<dbReference type="GO" id="GO:0016887">
    <property type="term" value="F:ATP hydrolysis activity"/>
    <property type="evidence" value="ECO:0007669"/>
    <property type="project" value="InterPro"/>
</dbReference>
<dbReference type="Proteomes" id="UP001431532">
    <property type="component" value="Unassembled WGS sequence"/>
</dbReference>
<evidence type="ECO:0000256" key="4">
    <source>
        <dbReference type="ARBA" id="ARBA00022741"/>
    </source>
</evidence>
<sequence length="221" mass="25268">MYIDINKIDFEYDKNNLVLCSCSTGIEQGEIVAILGKSGSGKSTLLRVLSGLEIPKNGEITIDGEILVSNRHFVEPNKRKIGMVFQDYALFPHLNIIQNIQYGLMKKSKEEKEKIALEMLKLISLNEKYTKYPHELSGGQQQRVALARALAPNPKMLLLDEPFSNLDKDLRKQIRQDLKRIMNQQNMSCIFATHDYEDAKDIANRILYLEDGKIVKIEKNV</sequence>
<evidence type="ECO:0000256" key="8">
    <source>
        <dbReference type="ARBA" id="ARBA00023136"/>
    </source>
</evidence>
<feature type="domain" description="ABC transporter" evidence="9">
    <location>
        <begin position="3"/>
        <end position="221"/>
    </location>
</feature>
<protein>
    <submittedName>
        <fullName evidence="10">ABC transporter ATP-binding protein</fullName>
    </submittedName>
</protein>
<keyword evidence="11" id="KW-1185">Reference proteome</keyword>
<keyword evidence="3" id="KW-0410">Iron transport</keyword>
<dbReference type="PANTHER" id="PTHR42781:SF4">
    <property type="entry name" value="SPERMIDINE_PUTRESCINE IMPORT ATP-BINDING PROTEIN POTA"/>
    <property type="match status" value="1"/>
</dbReference>
<dbReference type="EMBL" id="JASCXW010000007">
    <property type="protein sequence ID" value="MDI6452619.1"/>
    <property type="molecule type" value="Genomic_DNA"/>
</dbReference>
<dbReference type="SMART" id="SM00382">
    <property type="entry name" value="AAA"/>
    <property type="match status" value="1"/>
</dbReference>
<reference evidence="10" key="1">
    <citation type="submission" date="2023-05" db="EMBL/GenBank/DDBJ databases">
        <title>Mariniplasma microaerophilum sp. nov., a novel anaerobic mollicute isolated from terrestrial mud volcano, Taman Peninsula, Russia.</title>
        <authorList>
            <person name="Khomyakova M.A."/>
            <person name="Merkel A.Y."/>
            <person name="Slobodkin A.I."/>
        </authorList>
    </citation>
    <scope>NUCLEOTIDE SEQUENCE</scope>
    <source>
        <strain evidence="10">M4Ah</strain>
    </source>
</reference>
<dbReference type="GO" id="GO:0005524">
    <property type="term" value="F:ATP binding"/>
    <property type="evidence" value="ECO:0007669"/>
    <property type="project" value="UniProtKB-KW"/>
</dbReference>
<dbReference type="PANTHER" id="PTHR42781">
    <property type="entry name" value="SPERMIDINE/PUTRESCINE IMPORT ATP-BINDING PROTEIN POTA"/>
    <property type="match status" value="1"/>
</dbReference>
<evidence type="ECO:0000256" key="5">
    <source>
        <dbReference type="ARBA" id="ARBA00022840"/>
    </source>
</evidence>
<gene>
    <name evidence="10" type="ORF">QJ521_03485</name>
</gene>
<dbReference type="Gene3D" id="3.40.50.300">
    <property type="entry name" value="P-loop containing nucleotide triphosphate hydrolases"/>
    <property type="match status" value="1"/>
</dbReference>
<evidence type="ECO:0000313" key="10">
    <source>
        <dbReference type="EMBL" id="MDI6452619.1"/>
    </source>
</evidence>
<evidence type="ECO:0000256" key="1">
    <source>
        <dbReference type="ARBA" id="ARBA00022448"/>
    </source>
</evidence>
<dbReference type="InterPro" id="IPR050093">
    <property type="entry name" value="ABC_SmlMolc_Importer"/>
</dbReference>
<dbReference type="GO" id="GO:0015408">
    <property type="term" value="F:ABC-type ferric iron transporter activity"/>
    <property type="evidence" value="ECO:0007669"/>
    <property type="project" value="InterPro"/>
</dbReference>
<keyword evidence="1" id="KW-0813">Transport</keyword>
<accession>A0AAW6UAF5</accession>
<comment type="caution">
    <text evidence="10">The sequence shown here is derived from an EMBL/GenBank/DDBJ whole genome shotgun (WGS) entry which is preliminary data.</text>
</comment>
<dbReference type="RefSeq" id="WP_282839034.1">
    <property type="nucleotide sequence ID" value="NZ_JASCXW010000007.1"/>
</dbReference>
<dbReference type="Pfam" id="PF00005">
    <property type="entry name" value="ABC_tran"/>
    <property type="match status" value="1"/>
</dbReference>
<dbReference type="InterPro" id="IPR017871">
    <property type="entry name" value="ABC_transporter-like_CS"/>
</dbReference>
<dbReference type="CDD" id="cd03259">
    <property type="entry name" value="ABC_Carb_Solutes_like"/>
    <property type="match status" value="1"/>
</dbReference>
<dbReference type="GO" id="GO:0016020">
    <property type="term" value="C:membrane"/>
    <property type="evidence" value="ECO:0007669"/>
    <property type="project" value="InterPro"/>
</dbReference>
<dbReference type="InterPro" id="IPR027417">
    <property type="entry name" value="P-loop_NTPase"/>
</dbReference>
<dbReference type="PROSITE" id="PS00211">
    <property type="entry name" value="ABC_TRANSPORTER_1"/>
    <property type="match status" value="1"/>
</dbReference>
<keyword evidence="4" id="KW-0547">Nucleotide-binding</keyword>
<dbReference type="AlphaFoldDB" id="A0AAW6UAF5"/>
<dbReference type="InterPro" id="IPR003439">
    <property type="entry name" value="ABC_transporter-like_ATP-bd"/>
</dbReference>
<evidence type="ECO:0000313" key="11">
    <source>
        <dbReference type="Proteomes" id="UP001431532"/>
    </source>
</evidence>
<evidence type="ECO:0000256" key="6">
    <source>
        <dbReference type="ARBA" id="ARBA00023004"/>
    </source>
</evidence>
<organism evidence="10 11">
    <name type="scientific">Peloplasma aerotolerans</name>
    <dbReference type="NCBI Taxonomy" id="3044389"/>
    <lineage>
        <taxon>Bacteria</taxon>
        <taxon>Bacillati</taxon>
        <taxon>Mycoplasmatota</taxon>
        <taxon>Mollicutes</taxon>
        <taxon>Acholeplasmatales</taxon>
        <taxon>Acholeplasmataceae</taxon>
        <taxon>Peloplasma</taxon>
    </lineage>
</organism>
<dbReference type="PROSITE" id="PS50893">
    <property type="entry name" value="ABC_TRANSPORTER_2"/>
    <property type="match status" value="1"/>
</dbReference>